<evidence type="ECO:0000313" key="3">
    <source>
        <dbReference type="EMBL" id="KAK1599762.1"/>
    </source>
</evidence>
<organism evidence="3 4">
    <name type="scientific">Colletotrichum navitas</name>
    <dbReference type="NCBI Taxonomy" id="681940"/>
    <lineage>
        <taxon>Eukaryota</taxon>
        <taxon>Fungi</taxon>
        <taxon>Dikarya</taxon>
        <taxon>Ascomycota</taxon>
        <taxon>Pezizomycotina</taxon>
        <taxon>Sordariomycetes</taxon>
        <taxon>Hypocreomycetidae</taxon>
        <taxon>Glomerellales</taxon>
        <taxon>Glomerellaceae</taxon>
        <taxon>Colletotrichum</taxon>
        <taxon>Colletotrichum graminicola species complex</taxon>
    </lineage>
</organism>
<evidence type="ECO:0000313" key="4">
    <source>
        <dbReference type="Proteomes" id="UP001230504"/>
    </source>
</evidence>
<feature type="region of interest" description="Disordered" evidence="1">
    <location>
        <begin position="151"/>
        <end position="176"/>
    </location>
</feature>
<sequence>MATRLGLIFSILAFQALSFPAGSPRTPSPETWSLMGFRRACSEDQAECTYSFLISEDPAIAPKYCNFTIDAAGGLPAYQTDFSALECPGSPEYTVNGGWDEQKFVTLTVINQQRGLLSFFSARDSDLWAGNEVNPQTSNVFNHPMATKRDAMPRGVGSDWKKRRKGGGQKKLEEARERDGGVAYASEWKLVDVIRYEFLTGPFTDRLVIMVGVRSGNSTIESCHITIRPFEGLKPPGKSFAHQNCKDGGWSASWRHNETTATYCL</sequence>
<comment type="caution">
    <text evidence="3">The sequence shown here is derived from an EMBL/GenBank/DDBJ whole genome shotgun (WGS) entry which is preliminary data.</text>
</comment>
<feature type="chain" id="PRO_5042136819" evidence="2">
    <location>
        <begin position="19"/>
        <end position="265"/>
    </location>
</feature>
<dbReference type="RefSeq" id="XP_060420351.1">
    <property type="nucleotide sequence ID" value="XM_060551044.1"/>
</dbReference>
<evidence type="ECO:0000256" key="1">
    <source>
        <dbReference type="SAM" id="MobiDB-lite"/>
    </source>
</evidence>
<protein>
    <submittedName>
        <fullName evidence="3">Uncharacterized protein</fullName>
    </submittedName>
</protein>
<name>A0AAD8V9W7_9PEZI</name>
<dbReference type="GeneID" id="85435284"/>
<evidence type="ECO:0000256" key="2">
    <source>
        <dbReference type="SAM" id="SignalP"/>
    </source>
</evidence>
<accession>A0AAD8V9W7</accession>
<gene>
    <name evidence="3" type="ORF">LY79DRAFT_150749</name>
</gene>
<keyword evidence="2" id="KW-0732">Signal</keyword>
<dbReference type="Proteomes" id="UP001230504">
    <property type="component" value="Unassembled WGS sequence"/>
</dbReference>
<keyword evidence="4" id="KW-1185">Reference proteome</keyword>
<dbReference type="AlphaFoldDB" id="A0AAD8V9W7"/>
<feature type="signal peptide" evidence="2">
    <location>
        <begin position="1"/>
        <end position="18"/>
    </location>
</feature>
<reference evidence="3" key="1">
    <citation type="submission" date="2021-06" db="EMBL/GenBank/DDBJ databases">
        <title>Comparative genomics, transcriptomics and evolutionary studies reveal genomic signatures of adaptation to plant cell wall in hemibiotrophic fungi.</title>
        <authorList>
            <consortium name="DOE Joint Genome Institute"/>
            <person name="Baroncelli R."/>
            <person name="Diaz J.F."/>
            <person name="Benocci T."/>
            <person name="Peng M."/>
            <person name="Battaglia E."/>
            <person name="Haridas S."/>
            <person name="Andreopoulos W."/>
            <person name="Labutti K."/>
            <person name="Pangilinan J."/>
            <person name="Floch G.L."/>
            <person name="Makela M.R."/>
            <person name="Henrissat B."/>
            <person name="Grigoriev I.V."/>
            <person name="Crouch J.A."/>
            <person name="De Vries R.P."/>
            <person name="Sukno S.A."/>
            <person name="Thon M.R."/>
        </authorList>
    </citation>
    <scope>NUCLEOTIDE SEQUENCE</scope>
    <source>
        <strain evidence="3">CBS 125086</strain>
    </source>
</reference>
<proteinExistence type="predicted"/>
<dbReference type="EMBL" id="JAHLJV010000002">
    <property type="protein sequence ID" value="KAK1599762.1"/>
    <property type="molecule type" value="Genomic_DNA"/>
</dbReference>